<dbReference type="EMBL" id="JAFJMO010000004">
    <property type="protein sequence ID" value="KAJ8279299.1"/>
    <property type="molecule type" value="Genomic_DNA"/>
</dbReference>
<feature type="compositionally biased region" description="Polar residues" evidence="1">
    <location>
        <begin position="537"/>
        <end position="565"/>
    </location>
</feature>
<evidence type="ECO:0000313" key="3">
    <source>
        <dbReference type="Proteomes" id="UP001152803"/>
    </source>
</evidence>
<feature type="compositionally biased region" description="Polar residues" evidence="1">
    <location>
        <begin position="1264"/>
        <end position="1275"/>
    </location>
</feature>
<feature type="compositionally biased region" description="Polar residues" evidence="1">
    <location>
        <begin position="374"/>
        <end position="404"/>
    </location>
</feature>
<organism evidence="2 3">
    <name type="scientific">Conger conger</name>
    <name type="common">Conger eel</name>
    <name type="synonym">Muraena conger</name>
    <dbReference type="NCBI Taxonomy" id="82655"/>
    <lineage>
        <taxon>Eukaryota</taxon>
        <taxon>Metazoa</taxon>
        <taxon>Chordata</taxon>
        <taxon>Craniata</taxon>
        <taxon>Vertebrata</taxon>
        <taxon>Euteleostomi</taxon>
        <taxon>Actinopterygii</taxon>
        <taxon>Neopterygii</taxon>
        <taxon>Teleostei</taxon>
        <taxon>Anguilliformes</taxon>
        <taxon>Congridae</taxon>
        <taxon>Conger</taxon>
    </lineage>
</organism>
<feature type="compositionally biased region" description="Acidic residues" evidence="1">
    <location>
        <begin position="1495"/>
        <end position="1507"/>
    </location>
</feature>
<protein>
    <submittedName>
        <fullName evidence="2">Uncharacterized protein</fullName>
    </submittedName>
</protein>
<reference evidence="2" key="1">
    <citation type="journal article" date="2023" name="Science">
        <title>Genome structures resolve the early diversification of teleost fishes.</title>
        <authorList>
            <person name="Parey E."/>
            <person name="Louis A."/>
            <person name="Montfort J."/>
            <person name="Bouchez O."/>
            <person name="Roques C."/>
            <person name="Iampietro C."/>
            <person name="Lluch J."/>
            <person name="Castinel A."/>
            <person name="Donnadieu C."/>
            <person name="Desvignes T."/>
            <person name="Floi Bucao C."/>
            <person name="Jouanno E."/>
            <person name="Wen M."/>
            <person name="Mejri S."/>
            <person name="Dirks R."/>
            <person name="Jansen H."/>
            <person name="Henkel C."/>
            <person name="Chen W.J."/>
            <person name="Zahm M."/>
            <person name="Cabau C."/>
            <person name="Klopp C."/>
            <person name="Thompson A.W."/>
            <person name="Robinson-Rechavi M."/>
            <person name="Braasch I."/>
            <person name="Lecointre G."/>
            <person name="Bobe J."/>
            <person name="Postlethwait J.H."/>
            <person name="Berthelot C."/>
            <person name="Roest Crollius H."/>
            <person name="Guiguen Y."/>
        </authorList>
    </citation>
    <scope>NUCLEOTIDE SEQUENCE</scope>
    <source>
        <strain evidence="2">Concon-B</strain>
    </source>
</reference>
<keyword evidence="3" id="KW-1185">Reference proteome</keyword>
<feature type="region of interest" description="Disordered" evidence="1">
    <location>
        <begin position="1220"/>
        <end position="1284"/>
    </location>
</feature>
<feature type="compositionally biased region" description="Low complexity" evidence="1">
    <location>
        <begin position="1461"/>
        <end position="1473"/>
    </location>
</feature>
<sequence length="1520" mass="164422">MLSSALATVLAQPWSSRFRRQRAESGSGKEEEELRQEAGDWARFLKPCRPFTEEVPGCPGNKNITPKSHPFPGSQEQHFQDEDVFPGPDCRDGAHTESGMALLPTPPETPCITATRSLDYQCYRRESQAGFLSPRFRERSSLLSSKPTTSSFLLSLRRLSSARGSPCTSSAFTNTPPASPGSCTLPGARSITQERPRPSGELSRGVSIKEGQLPPYTGRTGHRELTDWLNSLNAQSLKHRNTLSSSECRKGSQQDDDYITPSNFMTSAGNTTTGTNLNLLDFSNTATDTNHNLLSPNKNVTGPGNTTTSTSHNILSLESATSSINTTTFGQNHNLNSHSTYNHTHGLLNTYNARKTTPKSPSTLNSNTNLNSSETISSPKTPKLNTLKSTKTPYTPFGSNSSKRTYPPLSPNTPITPGTIKSPNTLFSPRIPISTNAPLSPNTPTTHSTLRSPNTPFSRKTPVRTNTPLSPNTPITPDSLRSPNTPSTLFSPNTCTYTPLSPNAPITPDTLKSPNTLFSPRTPKSTTSPLSPNTPTAYNTLRSPNSPFSPKSPVSTNTPLSPNKSITRDHLERPNTSTQFSPNTCTYTPVSPNTPTTPETPKSQNTPFSSRSHIGTTTHLSPNTPISFNAHRSLTTPFSPKTHVSTNTLLSTNAPITPDSLRRPNTASTVFSPNTCTYTPVSPNTPITPEAPTSQSTSFGPKRPVSTNTPLSPNTPGTAVSSNKPISTNISTSPNTFNRLNRQNILNSSKSLSNGNVGTVDSVDISAINSPNSPISHKHLSSSPCSGSTLNSTKVPRLFLSRTQPVEDQAKANHTIIPSNAELEGVASCSTGKGKGGPEALKRPISPSHYPLLRRTSHTMEEPPFFSSLRTAGSSPCLLSPDPDQTVTPWRCHLSQGHNPSSMFTFDSGRDFLLVKSEKQAPLQNTSAPSLSSSQPLYSRDAELPPSTLAPHHVSWSSDRSWAVPMDSTGNITSPHSYEPGGETSLPVQFSVSAHLRTQPQSNAPAGCKTSQDMFSFVPETNPQYSATGIGSIKGMRTDSTLQLSALQHPECKPQMSPNQSPASTDHFNQSFTSIIDSPTNQGSKRIGESLNKYSHSLPPPKTCIPPTKSKGIVGNKECDSLVEEHDPAVSMKHSSINRSPLMFSSKNNNFSPPVPGIATQPVAPMCDGSGKSVTEGNKGNPKVYQVPSSIEMTKHFHDESLTTRKKSISMINMSSLVSEGSWAGDPGRWQDAGVLRPLNHENKTGSRKPRNQREAAGMHLPKESTQPGPVQNGNRRGLKNDNKNHSYQRYATVPGRPSCFDINSENVEYENAFYSTSTDATYPRSQRRKSTSFCEPEDVRQANINSLSPSTSLSPTRVFGLYHGRSFSVSSVHSSRPSGCGRISTGRKLGSSLDLCSADVDVTSWGLIDLGADVQQRATQSFSLNLDQDTTLERNLPPYHSEMSLSPLPSPPESPRPSRRISSSSTTSRSTLDTASPRSRLPSRGYRSSLSAFEESDSDTTTDDEYYLSPDRGERETEL</sequence>
<gene>
    <name evidence="2" type="ORF">COCON_G00063650</name>
</gene>
<name>A0A9Q1DSF2_CONCO</name>
<feature type="region of interest" description="Disordered" evidence="1">
    <location>
        <begin position="967"/>
        <end position="986"/>
    </location>
</feature>
<accession>A0A9Q1DSF2</accession>
<feature type="compositionally biased region" description="Low complexity" evidence="1">
    <location>
        <begin position="519"/>
        <end position="536"/>
    </location>
</feature>
<evidence type="ECO:0000313" key="2">
    <source>
        <dbReference type="EMBL" id="KAJ8279299.1"/>
    </source>
</evidence>
<feature type="region of interest" description="Disordered" evidence="1">
    <location>
        <begin position="920"/>
        <end position="952"/>
    </location>
</feature>
<dbReference type="Proteomes" id="UP001152803">
    <property type="component" value="Unassembled WGS sequence"/>
</dbReference>
<proteinExistence type="predicted"/>
<feature type="compositionally biased region" description="Polar residues" evidence="1">
    <location>
        <begin position="166"/>
        <end position="176"/>
    </location>
</feature>
<feature type="region of interest" description="Disordered" evidence="1">
    <location>
        <begin position="352"/>
        <end position="735"/>
    </location>
</feature>
<feature type="compositionally biased region" description="Polar residues" evidence="1">
    <location>
        <begin position="922"/>
        <end position="937"/>
    </location>
</feature>
<feature type="compositionally biased region" description="Polar residues" evidence="1">
    <location>
        <begin position="663"/>
        <end position="735"/>
    </location>
</feature>
<feature type="region of interest" description="Disordered" evidence="1">
    <location>
        <begin position="1"/>
        <end position="37"/>
    </location>
</feature>
<feature type="compositionally biased region" description="Low complexity" evidence="1">
    <location>
        <begin position="358"/>
        <end position="373"/>
    </location>
</feature>
<comment type="caution">
    <text evidence="2">The sequence shown here is derived from an EMBL/GenBank/DDBJ whole genome shotgun (WGS) entry which is preliminary data.</text>
</comment>
<feature type="region of interest" description="Disordered" evidence="1">
    <location>
        <begin position="1430"/>
        <end position="1520"/>
    </location>
</feature>
<feature type="region of interest" description="Disordered" evidence="1">
    <location>
        <begin position="165"/>
        <end position="222"/>
    </location>
</feature>
<feature type="compositionally biased region" description="Polar residues" evidence="1">
    <location>
        <begin position="574"/>
        <end position="655"/>
    </location>
</feature>
<feature type="region of interest" description="Disordered" evidence="1">
    <location>
        <begin position="240"/>
        <end position="261"/>
    </location>
</feature>
<feature type="compositionally biased region" description="Polar residues" evidence="1">
    <location>
        <begin position="412"/>
        <end position="501"/>
    </location>
</feature>
<evidence type="ECO:0000256" key="1">
    <source>
        <dbReference type="SAM" id="MobiDB-lite"/>
    </source>
</evidence>
<dbReference type="OrthoDB" id="8954225at2759"/>